<dbReference type="InterPro" id="IPR025944">
    <property type="entry name" value="Sigma_54_int_dom_CS"/>
</dbReference>
<sequence>MRLLLVEDDHMLRDLLVALLQEDDYQVTACGDGAKAWDIFRRTPFPLVVTDWNLPGQTGLDLCRQIRNLPESDTTFIIVITANRQISHLKQVLAAGADDFISKPFDLELFQIRLTIAATQAENLARKHEAETKLQALRRQLTQQSRFHDFIGKSKPMRAVYQLIQDLARVDATVLINGETGTGKELVARAIHGEGDRRSGPFITVNCGGLSESLIASQLFGHRKGAFTGAISDQQGVFEAADGGTLFLDEIGDLPLNLQTSFLRVLESRTITRIGEAHQRKVDVRVVAATHHELTHLVNEGQFREDLMYRIRVGRVHLPPLRERREDIPLLVNHFLQEMGNDRKRVKGAGDDTLAQLMSYPWPGNVRELRNAVEFAFIRCHETWISIADLPPELQNTWTPTPQKKVTTDKATSLKEAVKICGGNHSQAARYLGISRATYYRWLKEARDKGELA</sequence>
<gene>
    <name evidence="9" type="ORF">J3U87_29340</name>
</gene>
<keyword evidence="3" id="KW-0805">Transcription regulation</keyword>
<dbReference type="SUPFAM" id="SSF46689">
    <property type="entry name" value="Homeodomain-like"/>
    <property type="match status" value="1"/>
</dbReference>
<feature type="domain" description="Response regulatory" evidence="8">
    <location>
        <begin position="2"/>
        <end position="118"/>
    </location>
</feature>
<dbReference type="InterPro" id="IPR058031">
    <property type="entry name" value="AAA_lid_NorR"/>
</dbReference>
<evidence type="ECO:0000259" key="7">
    <source>
        <dbReference type="PROSITE" id="PS50045"/>
    </source>
</evidence>
<dbReference type="KEGG" id="scor:J3U87_29340"/>
<feature type="domain" description="Sigma-54 factor interaction" evidence="7">
    <location>
        <begin position="150"/>
        <end position="378"/>
    </location>
</feature>
<dbReference type="Gene3D" id="3.40.50.2300">
    <property type="match status" value="1"/>
</dbReference>
<evidence type="ECO:0000256" key="1">
    <source>
        <dbReference type="ARBA" id="ARBA00022741"/>
    </source>
</evidence>
<dbReference type="Gene3D" id="1.10.8.60">
    <property type="match status" value="1"/>
</dbReference>
<organism evidence="9 10">
    <name type="scientific">Sulfidibacter corallicola</name>
    <dbReference type="NCBI Taxonomy" id="2818388"/>
    <lineage>
        <taxon>Bacteria</taxon>
        <taxon>Pseudomonadati</taxon>
        <taxon>Acidobacteriota</taxon>
        <taxon>Holophagae</taxon>
        <taxon>Acanthopleuribacterales</taxon>
        <taxon>Acanthopleuribacteraceae</taxon>
        <taxon>Sulfidibacter</taxon>
    </lineage>
</organism>
<dbReference type="Proteomes" id="UP000663929">
    <property type="component" value="Chromosome"/>
</dbReference>
<dbReference type="PROSITE" id="PS50045">
    <property type="entry name" value="SIGMA54_INTERACT_4"/>
    <property type="match status" value="1"/>
</dbReference>
<dbReference type="InterPro" id="IPR001789">
    <property type="entry name" value="Sig_transdc_resp-reg_receiver"/>
</dbReference>
<keyword evidence="10" id="KW-1185">Reference proteome</keyword>
<evidence type="ECO:0000313" key="10">
    <source>
        <dbReference type="Proteomes" id="UP000663929"/>
    </source>
</evidence>
<keyword evidence="2" id="KW-0067">ATP-binding</keyword>
<accession>A0A8A4TLG4</accession>
<evidence type="ECO:0000256" key="3">
    <source>
        <dbReference type="ARBA" id="ARBA00023015"/>
    </source>
</evidence>
<dbReference type="GO" id="GO:0006355">
    <property type="term" value="P:regulation of DNA-templated transcription"/>
    <property type="evidence" value="ECO:0007669"/>
    <property type="project" value="InterPro"/>
</dbReference>
<dbReference type="Gene3D" id="1.10.10.60">
    <property type="entry name" value="Homeodomain-like"/>
    <property type="match status" value="1"/>
</dbReference>
<dbReference type="GO" id="GO:0000160">
    <property type="term" value="P:phosphorelay signal transduction system"/>
    <property type="evidence" value="ECO:0007669"/>
    <property type="project" value="InterPro"/>
</dbReference>
<dbReference type="FunFam" id="3.40.50.300:FF:000006">
    <property type="entry name" value="DNA-binding transcriptional regulator NtrC"/>
    <property type="match status" value="1"/>
</dbReference>
<feature type="modified residue" description="4-aspartylphosphate" evidence="6">
    <location>
        <position position="51"/>
    </location>
</feature>
<dbReference type="PROSITE" id="PS00675">
    <property type="entry name" value="SIGMA54_INTERACT_1"/>
    <property type="match status" value="1"/>
</dbReference>
<dbReference type="InterPro" id="IPR027417">
    <property type="entry name" value="P-loop_NTPase"/>
</dbReference>
<dbReference type="CDD" id="cd17574">
    <property type="entry name" value="REC_OmpR"/>
    <property type="match status" value="1"/>
</dbReference>
<reference evidence="9" key="1">
    <citation type="submission" date="2021-03" db="EMBL/GenBank/DDBJ databases">
        <title>Acanthopleuribacteraceae sp. M133.</title>
        <authorList>
            <person name="Wang G."/>
        </authorList>
    </citation>
    <scope>NUCLEOTIDE SEQUENCE</scope>
    <source>
        <strain evidence="9">M133</strain>
    </source>
</reference>
<dbReference type="InterPro" id="IPR011006">
    <property type="entry name" value="CheY-like_superfamily"/>
</dbReference>
<protein>
    <submittedName>
        <fullName evidence="9">Sigma-54-dependent Fis family transcriptional regulator</fullName>
    </submittedName>
</protein>
<name>A0A8A4TLG4_SULCO</name>
<dbReference type="EMBL" id="CP071793">
    <property type="protein sequence ID" value="QTD49708.1"/>
    <property type="molecule type" value="Genomic_DNA"/>
</dbReference>
<dbReference type="SUPFAM" id="SSF52172">
    <property type="entry name" value="CheY-like"/>
    <property type="match status" value="1"/>
</dbReference>
<evidence type="ECO:0000256" key="5">
    <source>
        <dbReference type="ARBA" id="ARBA00023163"/>
    </source>
</evidence>
<dbReference type="InterPro" id="IPR002078">
    <property type="entry name" value="Sigma_54_int"/>
</dbReference>
<proteinExistence type="predicted"/>
<dbReference type="PANTHER" id="PTHR32071">
    <property type="entry name" value="TRANSCRIPTIONAL REGULATORY PROTEIN"/>
    <property type="match status" value="1"/>
</dbReference>
<dbReference type="Pfam" id="PF00158">
    <property type="entry name" value="Sigma54_activat"/>
    <property type="match status" value="1"/>
</dbReference>
<evidence type="ECO:0000259" key="8">
    <source>
        <dbReference type="PROSITE" id="PS50110"/>
    </source>
</evidence>
<evidence type="ECO:0000313" key="9">
    <source>
        <dbReference type="EMBL" id="QTD49708.1"/>
    </source>
</evidence>
<dbReference type="AlphaFoldDB" id="A0A8A4TLG4"/>
<dbReference type="Pfam" id="PF02954">
    <property type="entry name" value="HTH_8"/>
    <property type="match status" value="1"/>
</dbReference>
<evidence type="ECO:0000256" key="2">
    <source>
        <dbReference type="ARBA" id="ARBA00022840"/>
    </source>
</evidence>
<keyword evidence="4" id="KW-0238">DNA-binding</keyword>
<dbReference type="SMART" id="SM00448">
    <property type="entry name" value="REC"/>
    <property type="match status" value="1"/>
</dbReference>
<dbReference type="PROSITE" id="PS00676">
    <property type="entry name" value="SIGMA54_INTERACT_2"/>
    <property type="match status" value="1"/>
</dbReference>
<dbReference type="InterPro" id="IPR002197">
    <property type="entry name" value="HTH_Fis"/>
</dbReference>
<keyword evidence="1" id="KW-0547">Nucleotide-binding</keyword>
<dbReference type="Pfam" id="PF25601">
    <property type="entry name" value="AAA_lid_14"/>
    <property type="match status" value="1"/>
</dbReference>
<dbReference type="InterPro" id="IPR025662">
    <property type="entry name" value="Sigma_54_int_dom_ATP-bd_1"/>
</dbReference>
<dbReference type="Pfam" id="PF00072">
    <property type="entry name" value="Response_reg"/>
    <property type="match status" value="1"/>
</dbReference>
<dbReference type="Gene3D" id="3.40.50.300">
    <property type="entry name" value="P-loop containing nucleotide triphosphate hydrolases"/>
    <property type="match status" value="1"/>
</dbReference>
<evidence type="ECO:0000256" key="6">
    <source>
        <dbReference type="PROSITE-ProRule" id="PRU00169"/>
    </source>
</evidence>
<dbReference type="RefSeq" id="WP_237379339.1">
    <property type="nucleotide sequence ID" value="NZ_CP071793.1"/>
</dbReference>
<dbReference type="InterPro" id="IPR003593">
    <property type="entry name" value="AAA+_ATPase"/>
</dbReference>
<dbReference type="CDD" id="cd00009">
    <property type="entry name" value="AAA"/>
    <property type="match status" value="1"/>
</dbReference>
<evidence type="ECO:0000256" key="4">
    <source>
        <dbReference type="ARBA" id="ARBA00023125"/>
    </source>
</evidence>
<dbReference type="PROSITE" id="PS50110">
    <property type="entry name" value="RESPONSE_REGULATORY"/>
    <property type="match status" value="1"/>
</dbReference>
<dbReference type="InterPro" id="IPR025943">
    <property type="entry name" value="Sigma_54_int_dom_ATP-bd_2"/>
</dbReference>
<dbReference type="GO" id="GO:0005524">
    <property type="term" value="F:ATP binding"/>
    <property type="evidence" value="ECO:0007669"/>
    <property type="project" value="UniProtKB-KW"/>
</dbReference>
<dbReference type="InterPro" id="IPR009057">
    <property type="entry name" value="Homeodomain-like_sf"/>
</dbReference>
<dbReference type="SUPFAM" id="SSF52540">
    <property type="entry name" value="P-loop containing nucleoside triphosphate hydrolases"/>
    <property type="match status" value="1"/>
</dbReference>
<dbReference type="SMART" id="SM00382">
    <property type="entry name" value="AAA"/>
    <property type="match status" value="1"/>
</dbReference>
<keyword evidence="6" id="KW-0597">Phosphoprotein</keyword>
<dbReference type="PROSITE" id="PS00688">
    <property type="entry name" value="SIGMA54_INTERACT_3"/>
    <property type="match status" value="1"/>
</dbReference>
<keyword evidence="5" id="KW-0804">Transcription</keyword>
<dbReference type="GO" id="GO:0043565">
    <property type="term" value="F:sequence-specific DNA binding"/>
    <property type="evidence" value="ECO:0007669"/>
    <property type="project" value="InterPro"/>
</dbReference>